<dbReference type="RefSeq" id="WP_013016168.1">
    <property type="nucleotide sequence ID" value="NC_013947.1"/>
</dbReference>
<keyword evidence="5" id="KW-1185">Reference proteome</keyword>
<dbReference type="SUPFAM" id="SSF51735">
    <property type="entry name" value="NAD(P)-binding Rossmann-fold domains"/>
    <property type="match status" value="1"/>
</dbReference>
<dbReference type="SUPFAM" id="SSF50129">
    <property type="entry name" value="GroES-like"/>
    <property type="match status" value="1"/>
</dbReference>
<dbReference type="Gene3D" id="3.40.50.720">
    <property type="entry name" value="NAD(P)-binding Rossmann-like Domain"/>
    <property type="match status" value="1"/>
</dbReference>
<dbReference type="AlphaFoldDB" id="D3Q8Y8"/>
<reference evidence="4 5" key="1">
    <citation type="journal article" date="2009" name="Stand. Genomic Sci.">
        <title>Complete genome sequence of Stackebrandtia nassauensis type strain (LLR-40K-21).</title>
        <authorList>
            <person name="Munk C."/>
            <person name="Lapidus A."/>
            <person name="Copeland A."/>
            <person name="Jando M."/>
            <person name="Mayilraj S."/>
            <person name="Glavina Del Rio T."/>
            <person name="Nolan M."/>
            <person name="Chen F."/>
            <person name="Lucas S."/>
            <person name="Tice H."/>
            <person name="Cheng J.F."/>
            <person name="Han C."/>
            <person name="Detter J.C."/>
            <person name="Bruce D."/>
            <person name="Goodwin L."/>
            <person name="Chain P."/>
            <person name="Pitluck S."/>
            <person name="Goker M."/>
            <person name="Ovchinikova G."/>
            <person name="Pati A."/>
            <person name="Ivanova N."/>
            <person name="Mavromatis K."/>
            <person name="Chen A."/>
            <person name="Palaniappan K."/>
            <person name="Land M."/>
            <person name="Hauser L."/>
            <person name="Chang Y.J."/>
            <person name="Jeffries C.D."/>
            <person name="Bristow J."/>
            <person name="Eisen J.A."/>
            <person name="Markowitz V."/>
            <person name="Hugenholtz P."/>
            <person name="Kyrpides N.C."/>
            <person name="Klenk H.P."/>
        </authorList>
    </citation>
    <scope>NUCLEOTIDE SEQUENCE [LARGE SCALE GENOMIC DNA]</scope>
    <source>
        <strain evidence="5">DSM 44728 / CIP 108903 / NRRL B-16338 / NBRC 102104 / LLR-40K-21</strain>
    </source>
</reference>
<keyword evidence="1" id="KW-0521">NADP</keyword>
<feature type="domain" description="Enoyl reductase (ER)" evidence="3">
    <location>
        <begin position="14"/>
        <end position="312"/>
    </location>
</feature>
<dbReference type="PANTHER" id="PTHR48106:SF18">
    <property type="entry name" value="QUINONE OXIDOREDUCTASE PIG3"/>
    <property type="match status" value="1"/>
</dbReference>
<dbReference type="InterPro" id="IPR020843">
    <property type="entry name" value="ER"/>
</dbReference>
<sequence length="315" mass="33779">MPKTMRAISQNELGGPEVLRLIETTRPEPGYGEVLVRVHAAGVNPVDPAARETGLYIGKPPFILGWDVSGVVEEVGIGVTRFRVGDEVYGMPRFPHIAAAHAEYLTSPARHLDHKPKGLTHTEAAAIPLVGLTAWQALVDTANLRAGETVLVHAAAGAIGQAVIQIAKHLGATVIGTARAARHDFLRDLGADQLIDYTTTDFTDIVNNVDVALSPLGGDYATRTISVIRDGGRYVELQVDNHDAKHPEATARDITTTGFMLVEPDLAGMQALSRLVTDHGFNIHVGRTLPLAQAAEAHRLLRSKDVHGKIILTVD</sequence>
<protein>
    <submittedName>
        <fullName evidence="4">Alcohol dehydrogenase zinc-binding domain protein</fullName>
    </submittedName>
</protein>
<evidence type="ECO:0000313" key="4">
    <source>
        <dbReference type="EMBL" id="ADD40597.1"/>
    </source>
</evidence>
<dbReference type="Pfam" id="PF13602">
    <property type="entry name" value="ADH_zinc_N_2"/>
    <property type="match status" value="1"/>
</dbReference>
<dbReference type="KEGG" id="sna:Snas_0886"/>
<dbReference type="STRING" id="446470.Snas_0886"/>
<accession>D3Q8Y8</accession>
<dbReference type="Gene3D" id="3.90.180.10">
    <property type="entry name" value="Medium-chain alcohol dehydrogenases, catalytic domain"/>
    <property type="match status" value="1"/>
</dbReference>
<evidence type="ECO:0000313" key="5">
    <source>
        <dbReference type="Proteomes" id="UP000000844"/>
    </source>
</evidence>
<dbReference type="CDD" id="cd05289">
    <property type="entry name" value="MDR_like_2"/>
    <property type="match status" value="1"/>
</dbReference>
<gene>
    <name evidence="4" type="ordered locus">Snas_0886</name>
</gene>
<dbReference type="InterPro" id="IPR036291">
    <property type="entry name" value="NAD(P)-bd_dom_sf"/>
</dbReference>
<dbReference type="SMART" id="SM00829">
    <property type="entry name" value="PKS_ER"/>
    <property type="match status" value="1"/>
</dbReference>
<dbReference type="PANTHER" id="PTHR48106">
    <property type="entry name" value="QUINONE OXIDOREDUCTASE PIG3-RELATED"/>
    <property type="match status" value="1"/>
</dbReference>
<dbReference type="GO" id="GO:0016651">
    <property type="term" value="F:oxidoreductase activity, acting on NAD(P)H"/>
    <property type="evidence" value="ECO:0007669"/>
    <property type="project" value="TreeGrafter"/>
</dbReference>
<dbReference type="EMBL" id="CP001778">
    <property type="protein sequence ID" value="ADD40597.1"/>
    <property type="molecule type" value="Genomic_DNA"/>
</dbReference>
<keyword evidence="2" id="KW-0560">Oxidoreductase</keyword>
<dbReference type="HOGENOM" id="CLU_026673_3_3_11"/>
<evidence type="ECO:0000259" key="3">
    <source>
        <dbReference type="SMART" id="SM00829"/>
    </source>
</evidence>
<organism evidence="4 5">
    <name type="scientific">Stackebrandtia nassauensis (strain DSM 44728 / CIP 108903 / NRRL B-16338 / NBRC 102104 / LLR-40K-21)</name>
    <dbReference type="NCBI Taxonomy" id="446470"/>
    <lineage>
        <taxon>Bacteria</taxon>
        <taxon>Bacillati</taxon>
        <taxon>Actinomycetota</taxon>
        <taxon>Actinomycetes</taxon>
        <taxon>Glycomycetales</taxon>
        <taxon>Glycomycetaceae</taxon>
        <taxon>Stackebrandtia</taxon>
    </lineage>
</organism>
<dbReference type="Proteomes" id="UP000000844">
    <property type="component" value="Chromosome"/>
</dbReference>
<proteinExistence type="predicted"/>
<evidence type="ECO:0000256" key="2">
    <source>
        <dbReference type="ARBA" id="ARBA00023002"/>
    </source>
</evidence>
<dbReference type="InterPro" id="IPR013154">
    <property type="entry name" value="ADH-like_N"/>
</dbReference>
<dbReference type="InterPro" id="IPR011032">
    <property type="entry name" value="GroES-like_sf"/>
</dbReference>
<dbReference type="Pfam" id="PF08240">
    <property type="entry name" value="ADH_N"/>
    <property type="match status" value="1"/>
</dbReference>
<dbReference type="eggNOG" id="COG0604">
    <property type="taxonomic scope" value="Bacteria"/>
</dbReference>
<dbReference type="GO" id="GO:0070402">
    <property type="term" value="F:NADPH binding"/>
    <property type="evidence" value="ECO:0007669"/>
    <property type="project" value="TreeGrafter"/>
</dbReference>
<evidence type="ECO:0000256" key="1">
    <source>
        <dbReference type="ARBA" id="ARBA00022857"/>
    </source>
</evidence>
<name>D3Q8Y8_STANL</name>